<reference evidence="2 3" key="1">
    <citation type="submission" date="2024-01" db="EMBL/GenBank/DDBJ databases">
        <title>Unpublished Manusciprt.</title>
        <authorList>
            <person name="Duman M."/>
            <person name="Valdes E.G."/>
            <person name="Ajmi N."/>
            <person name="Altun S."/>
            <person name="Saticioglu I.B."/>
        </authorList>
    </citation>
    <scope>NUCLEOTIDE SEQUENCE [LARGE SCALE GENOMIC DNA]</scope>
    <source>
        <strain evidence="2 3">120P</strain>
    </source>
</reference>
<dbReference type="RefSeq" id="WP_168198454.1">
    <property type="nucleotide sequence ID" value="NZ_JAZDCU010000016.1"/>
</dbReference>
<evidence type="ECO:0000256" key="1">
    <source>
        <dbReference type="SAM" id="SignalP"/>
    </source>
</evidence>
<name>A0AB35WZ41_9PSED</name>
<proteinExistence type="predicted"/>
<sequence length="363" mass="39384">MSRPIRSFALSGLIFYHVSAYAAPGAATVDSIQHHFAPCYAAGQKVNCEVSGVARIGEALLLANDKPLPNPADSAVFTMALKNNQIIGTPSYLAVDVLRRADKYEALTTTLDGKFVIASTAFNKEGSEQQAAADALSTLLYWPVDAPEKAQVISPSTRGNVTSSRSLREHISHAIGTPYYQIEALTTAPGDRLLVGIRKHGPSKKAAGFSFLLLSVPFAITDSGFVLGDSFEVVWNLPADQLMQALDLPAGSHPELGISAIEFDRYNQDRFYAATSFERGNTLGGFLWVLPLEGDKPGRPQAVRLKDGSPLQFTNKPEGVEVLDNSHVLVVHDDDRVRMNNPDTGVVRQPHEFAYSVITFSRD</sequence>
<comment type="caution">
    <text evidence="2">The sequence shown here is derived from an EMBL/GenBank/DDBJ whole genome shotgun (WGS) entry which is preliminary data.</text>
</comment>
<dbReference type="AlphaFoldDB" id="A0AB35WZ41"/>
<evidence type="ECO:0000313" key="2">
    <source>
        <dbReference type="EMBL" id="MEE1868371.1"/>
    </source>
</evidence>
<dbReference type="SUPFAM" id="SSF75011">
    <property type="entry name" value="3-carboxy-cis,cis-mucoante lactonizing enzyme"/>
    <property type="match status" value="1"/>
</dbReference>
<keyword evidence="3" id="KW-1185">Reference proteome</keyword>
<protein>
    <submittedName>
        <fullName evidence="2">Uncharacterized protein</fullName>
    </submittedName>
</protein>
<feature type="signal peptide" evidence="1">
    <location>
        <begin position="1"/>
        <end position="22"/>
    </location>
</feature>
<keyword evidence="1" id="KW-0732">Signal</keyword>
<feature type="chain" id="PRO_5044240938" evidence="1">
    <location>
        <begin position="23"/>
        <end position="363"/>
    </location>
</feature>
<dbReference type="Proteomes" id="UP001307839">
    <property type="component" value="Unassembled WGS sequence"/>
</dbReference>
<accession>A0AB35WZ41</accession>
<gene>
    <name evidence="2" type="ORF">V0R53_18435</name>
</gene>
<organism evidence="2 3">
    <name type="scientific">Pseudomonas auratipiscis</name>
    <dbReference type="NCBI Taxonomy" id="3115853"/>
    <lineage>
        <taxon>Bacteria</taxon>
        <taxon>Pseudomonadati</taxon>
        <taxon>Pseudomonadota</taxon>
        <taxon>Gammaproteobacteria</taxon>
        <taxon>Pseudomonadales</taxon>
        <taxon>Pseudomonadaceae</taxon>
        <taxon>Pseudomonas</taxon>
    </lineage>
</organism>
<dbReference type="EMBL" id="JAZDQP010000013">
    <property type="protein sequence ID" value="MEE1868371.1"/>
    <property type="molecule type" value="Genomic_DNA"/>
</dbReference>
<evidence type="ECO:0000313" key="3">
    <source>
        <dbReference type="Proteomes" id="UP001307839"/>
    </source>
</evidence>